<protein>
    <submittedName>
        <fullName evidence="1">Uncharacterized protein</fullName>
    </submittedName>
</protein>
<dbReference type="AlphaFoldDB" id="C0NXG1"/>
<dbReference type="InParanoid" id="C0NXG1"/>
<reference evidence="1" key="1">
    <citation type="submission" date="2009-02" db="EMBL/GenBank/DDBJ databases">
        <title>The Genome Sequence of Ajellomyces capsulatus strain G186AR.</title>
        <authorList>
            <consortium name="The Broad Institute Genome Sequencing Platform"/>
            <person name="Champion M."/>
            <person name="Cuomo C."/>
            <person name="Ma L.-J."/>
            <person name="Henn M.R."/>
            <person name="Sil A."/>
            <person name="Goldman B."/>
            <person name="Young S.K."/>
            <person name="Kodira C.D."/>
            <person name="Zeng Q."/>
            <person name="Koehrsen M."/>
            <person name="Alvarado L."/>
            <person name="Berlin A."/>
            <person name="Borenstein D."/>
            <person name="Chen Z."/>
            <person name="Engels R."/>
            <person name="Freedman E."/>
            <person name="Gellesch M."/>
            <person name="Goldberg J."/>
            <person name="Griggs A."/>
            <person name="Gujja S."/>
            <person name="Heiman D."/>
            <person name="Hepburn T."/>
            <person name="Howarth C."/>
            <person name="Jen D."/>
            <person name="Larson L."/>
            <person name="Lewis B."/>
            <person name="Mehta T."/>
            <person name="Park D."/>
            <person name="Pearson M."/>
            <person name="Roberts A."/>
            <person name="Saif S."/>
            <person name="Shea T."/>
            <person name="Shenoy N."/>
            <person name="Sisk P."/>
            <person name="Stolte C."/>
            <person name="Sykes S."/>
            <person name="Walk T."/>
            <person name="White J."/>
            <person name="Yandava C."/>
            <person name="Klein B."/>
            <person name="McEwen J.G."/>
            <person name="Puccia R."/>
            <person name="Goldman G.H."/>
            <person name="Felipe M.S."/>
            <person name="Nino-Vega G."/>
            <person name="San-Blas G."/>
            <person name="Taylor J."/>
            <person name="Mendoza L."/>
            <person name="Galagan J."/>
            <person name="Nusbaum C."/>
            <person name="Birren B."/>
        </authorList>
    </citation>
    <scope>NUCLEOTIDE SEQUENCE</scope>
    <source>
        <strain evidence="1">G186AR</strain>
    </source>
</reference>
<evidence type="ECO:0000313" key="1">
    <source>
        <dbReference type="EMBL" id="EEH04027.1"/>
    </source>
</evidence>
<organism evidence="1 2">
    <name type="scientific">Ajellomyces capsulatus (strain G186AR / H82 / ATCC MYA-2454 / RMSCC 2432)</name>
    <name type="common">Darling's disease fungus</name>
    <name type="synonym">Histoplasma capsulatum</name>
    <dbReference type="NCBI Taxonomy" id="447093"/>
    <lineage>
        <taxon>Eukaryota</taxon>
        <taxon>Fungi</taxon>
        <taxon>Dikarya</taxon>
        <taxon>Ascomycota</taxon>
        <taxon>Pezizomycotina</taxon>
        <taxon>Eurotiomycetes</taxon>
        <taxon>Eurotiomycetidae</taxon>
        <taxon>Onygenales</taxon>
        <taxon>Ajellomycetaceae</taxon>
        <taxon>Histoplasma</taxon>
    </lineage>
</organism>
<name>C0NXG1_AJECG</name>
<keyword evidence="2" id="KW-1185">Reference proteome</keyword>
<dbReference type="RefSeq" id="XP_045284508.1">
    <property type="nucleotide sequence ID" value="XM_045435202.1"/>
</dbReference>
<dbReference type="EMBL" id="GG663375">
    <property type="protein sequence ID" value="EEH04027.1"/>
    <property type="molecule type" value="Genomic_DNA"/>
</dbReference>
<accession>C0NXG1</accession>
<dbReference type="HOGENOM" id="CLU_160804_0_0_1"/>
<sequence length="116" mass="13249">MPLHSNSVMTPNLLNEAGYRRPGFKEWKAECFGKTNTSKNVFVQYIDNDVSFISQWDTPRTKYNVSAVTTPDVERYTPHGGCYGALLPSWNSQTLDRNPLNPYQQFWACQLVTSLP</sequence>
<proteinExistence type="predicted"/>
<gene>
    <name evidence="1" type="ORF">HCBG_08153</name>
</gene>
<dbReference type="Proteomes" id="UP000001631">
    <property type="component" value="Unassembled WGS sequence"/>
</dbReference>
<dbReference type="GeneID" id="69041169"/>
<evidence type="ECO:0000313" key="2">
    <source>
        <dbReference type="Proteomes" id="UP000001631"/>
    </source>
</evidence>